<feature type="compositionally biased region" description="Acidic residues" evidence="3">
    <location>
        <begin position="814"/>
        <end position="829"/>
    </location>
</feature>
<dbReference type="InterPro" id="IPR012337">
    <property type="entry name" value="RNaseH-like_sf"/>
</dbReference>
<dbReference type="SUPFAM" id="SSF53098">
    <property type="entry name" value="Ribonuclease H-like"/>
    <property type="match status" value="1"/>
</dbReference>
<dbReference type="InterPro" id="IPR036875">
    <property type="entry name" value="Znf_CCHC_sf"/>
</dbReference>
<dbReference type="SMART" id="SM00343">
    <property type="entry name" value="ZnF_C2HC"/>
    <property type="match status" value="1"/>
</dbReference>
<keyword evidence="1" id="KW-0378">Hydrolase</keyword>
<evidence type="ECO:0000256" key="1">
    <source>
        <dbReference type="ARBA" id="ARBA00022670"/>
    </source>
</evidence>
<keyword evidence="2" id="KW-0479">Metal-binding</keyword>
<reference evidence="6 8" key="1">
    <citation type="submission" date="2020-01" db="EMBL/GenBank/DDBJ databases">
        <authorList>
            <person name="Mishra B."/>
        </authorList>
    </citation>
    <scope>NUCLEOTIDE SEQUENCE [LARGE SCALE GENOMIC DNA]</scope>
</reference>
<dbReference type="GO" id="GO:0015074">
    <property type="term" value="P:DNA integration"/>
    <property type="evidence" value="ECO:0007669"/>
    <property type="project" value="InterPro"/>
</dbReference>
<keyword evidence="8" id="KW-1185">Reference proteome</keyword>
<feature type="region of interest" description="Disordered" evidence="3">
    <location>
        <begin position="725"/>
        <end position="829"/>
    </location>
</feature>
<dbReference type="GO" id="GO:0008233">
    <property type="term" value="F:peptidase activity"/>
    <property type="evidence" value="ECO:0007669"/>
    <property type="project" value="UniProtKB-KW"/>
</dbReference>
<dbReference type="Gene3D" id="4.10.60.10">
    <property type="entry name" value="Zinc finger, CCHC-type"/>
    <property type="match status" value="1"/>
</dbReference>
<dbReference type="EMBL" id="CACVBM020001272">
    <property type="protein sequence ID" value="CAA7042498.1"/>
    <property type="molecule type" value="Genomic_DNA"/>
</dbReference>
<evidence type="ECO:0000313" key="7">
    <source>
        <dbReference type="EMBL" id="CAA7042498.1"/>
    </source>
</evidence>
<proteinExistence type="predicted"/>
<dbReference type="GO" id="GO:0006508">
    <property type="term" value="P:proteolysis"/>
    <property type="evidence" value="ECO:0007669"/>
    <property type="project" value="UniProtKB-KW"/>
</dbReference>
<dbReference type="GO" id="GO:0003676">
    <property type="term" value="F:nucleic acid binding"/>
    <property type="evidence" value="ECO:0007669"/>
    <property type="project" value="InterPro"/>
</dbReference>
<feature type="region of interest" description="Disordered" evidence="3">
    <location>
        <begin position="211"/>
        <end position="250"/>
    </location>
</feature>
<dbReference type="Pfam" id="PF13976">
    <property type="entry name" value="gag_pre-integrs"/>
    <property type="match status" value="1"/>
</dbReference>
<dbReference type="InterPro" id="IPR025724">
    <property type="entry name" value="GAG-pre-integrase_dom"/>
</dbReference>
<dbReference type="PROSITE" id="PS50158">
    <property type="entry name" value="ZF_CCHC"/>
    <property type="match status" value="1"/>
</dbReference>
<feature type="domain" description="Integrase catalytic" evidence="5">
    <location>
        <begin position="480"/>
        <end position="656"/>
    </location>
</feature>
<organism evidence="6 8">
    <name type="scientific">Microthlaspi erraticum</name>
    <dbReference type="NCBI Taxonomy" id="1685480"/>
    <lineage>
        <taxon>Eukaryota</taxon>
        <taxon>Viridiplantae</taxon>
        <taxon>Streptophyta</taxon>
        <taxon>Embryophyta</taxon>
        <taxon>Tracheophyta</taxon>
        <taxon>Spermatophyta</taxon>
        <taxon>Magnoliopsida</taxon>
        <taxon>eudicotyledons</taxon>
        <taxon>Gunneridae</taxon>
        <taxon>Pentapetalae</taxon>
        <taxon>rosids</taxon>
        <taxon>malvids</taxon>
        <taxon>Brassicales</taxon>
        <taxon>Brassicaceae</taxon>
        <taxon>Coluteocarpeae</taxon>
        <taxon>Microthlaspi</taxon>
    </lineage>
</organism>
<feature type="compositionally biased region" description="Basic and acidic residues" evidence="3">
    <location>
        <begin position="220"/>
        <end position="235"/>
    </location>
</feature>
<keyword evidence="1" id="KW-0645">Protease</keyword>
<dbReference type="Pfam" id="PF14223">
    <property type="entry name" value="Retrotran_gag_2"/>
    <property type="match status" value="1"/>
</dbReference>
<dbReference type="EMBL" id="CACVBM020001163">
    <property type="protein sequence ID" value="CAA7036546.1"/>
    <property type="molecule type" value="Genomic_DNA"/>
</dbReference>
<dbReference type="OrthoDB" id="1729718at2759"/>
<dbReference type="GO" id="GO:0008270">
    <property type="term" value="F:zinc ion binding"/>
    <property type="evidence" value="ECO:0007669"/>
    <property type="project" value="UniProtKB-KW"/>
</dbReference>
<keyword evidence="2" id="KW-0862">Zinc</keyword>
<sequence>MEPTLGRFEMEKFTGKEDFGMWKYKLLGQLEIQGLASVLDEDFSIESTSEKQEEGSDPRKDPKKAAMDLRVRNLLGTCLSDVILRKVMDKPTSLEMWRALEDEYQAQLLPNRIYLKQQFASFKMEEDKSIEANLDVFLKLISDLASLKITISDEDQAIQLLTSLPPAYEPLVHTLKYGNGKETLTVREVKASAYAKEAELRHKGLLKKTKSNSEGLYVESRGRSNKRSDKGDGNQKGKSKSRSKYKNKNGKGNKGTCFICGKEGHWKRECPNRGKRQSEESSANTVAEVKEPLVLTASQHNRKDEWILDSGCTFHICPNKELMFDIKEFDGGKVSMANNTYSKVKGIGKIKITNPDGSVVILTEVRYMPDMGRNLISFGMLEKSGCNYRGEDYTVTFYKDGQKVISGNYIDGLYYLQGKVSNGEVNVAEMKDAMTKLWHSRLGHMSAKNMEVLAKEGFLPLGEVGKLDFCESCVLGKSHKQSFPKAKHTTTRILEYVHSDLWGSPSTPASLAGNKYFISFIDDYSKKVWTYFLRTKDEAFMMFKEWKETVENHTEKKIKCLRTDNGLEFCNHLFDELCQSSGIKRHRTCTYTPQQNGVSERMNRTIMDKVRSMLAETGLGQEFWAEATSTAVYLINRTPNSTIGFQLPEERWTGQKPDLSNLKRFGCTAYVHVVQEKTSPRTIKGVFVGYPFGVKGYRVWIPEEGKCTTSRNVVFREEEVYKDTLIDTPNAPTSSNGETKKKSGRKTVTFDTEMIHGPSTSGSKVTETPFFSPVQSTQTISSDESSSQGGDSSSQGGDNYAPSSEPSSSSSSSDSDDSDDEGLSFGEED</sequence>
<dbReference type="Pfam" id="PF25597">
    <property type="entry name" value="SH3_retrovirus"/>
    <property type="match status" value="1"/>
</dbReference>
<protein>
    <recommendedName>
        <fullName evidence="9">Integrase catalytic domain-containing protein</fullName>
    </recommendedName>
</protein>
<accession>A0A6D2JA63</accession>
<dbReference type="Pfam" id="PF00665">
    <property type="entry name" value="rve"/>
    <property type="match status" value="1"/>
</dbReference>
<evidence type="ECO:0008006" key="9">
    <source>
        <dbReference type="Google" id="ProtNLM"/>
    </source>
</evidence>
<name>A0A6D2JA63_9BRAS</name>
<dbReference type="PROSITE" id="PS50994">
    <property type="entry name" value="INTEGRASE"/>
    <property type="match status" value="1"/>
</dbReference>
<dbReference type="Proteomes" id="UP000467841">
    <property type="component" value="Unassembled WGS sequence"/>
</dbReference>
<evidence type="ECO:0000259" key="4">
    <source>
        <dbReference type="PROSITE" id="PS50158"/>
    </source>
</evidence>
<dbReference type="InterPro" id="IPR054722">
    <property type="entry name" value="PolX-like_BBD"/>
</dbReference>
<dbReference type="Gene3D" id="3.30.420.10">
    <property type="entry name" value="Ribonuclease H-like superfamily/Ribonuclease H"/>
    <property type="match status" value="1"/>
</dbReference>
<dbReference type="PANTHER" id="PTHR42648:SF28">
    <property type="entry name" value="TRANSPOSON-ENCODED PROTEIN WITH RIBONUCLEASE H-LIKE AND RETROVIRUS ZINC FINGER-LIKE DOMAINS"/>
    <property type="match status" value="1"/>
</dbReference>
<dbReference type="InterPro" id="IPR036397">
    <property type="entry name" value="RNaseH_sf"/>
</dbReference>
<dbReference type="AlphaFoldDB" id="A0A6D2JA63"/>
<evidence type="ECO:0000256" key="2">
    <source>
        <dbReference type="PROSITE-ProRule" id="PRU00047"/>
    </source>
</evidence>
<dbReference type="PANTHER" id="PTHR42648">
    <property type="entry name" value="TRANSPOSASE, PUTATIVE-RELATED"/>
    <property type="match status" value="1"/>
</dbReference>
<keyword evidence="2" id="KW-0863">Zinc-finger</keyword>
<feature type="compositionally biased region" description="Low complexity" evidence="3">
    <location>
        <begin position="775"/>
        <end position="813"/>
    </location>
</feature>
<gene>
    <name evidence="6" type="ORF">MERR_LOCUS23781</name>
    <name evidence="7" type="ORF">MERR_LOCUS29733</name>
</gene>
<dbReference type="InterPro" id="IPR039537">
    <property type="entry name" value="Retrotran_Ty1/copia-like"/>
</dbReference>
<evidence type="ECO:0000313" key="8">
    <source>
        <dbReference type="Proteomes" id="UP000467841"/>
    </source>
</evidence>
<evidence type="ECO:0000256" key="3">
    <source>
        <dbReference type="SAM" id="MobiDB-lite"/>
    </source>
</evidence>
<dbReference type="InterPro" id="IPR001878">
    <property type="entry name" value="Znf_CCHC"/>
</dbReference>
<evidence type="ECO:0000259" key="5">
    <source>
        <dbReference type="PROSITE" id="PS50994"/>
    </source>
</evidence>
<dbReference type="InterPro" id="IPR057670">
    <property type="entry name" value="SH3_retrovirus"/>
</dbReference>
<dbReference type="Pfam" id="PF00098">
    <property type="entry name" value="zf-CCHC"/>
    <property type="match status" value="1"/>
</dbReference>
<feature type="domain" description="CCHC-type" evidence="4">
    <location>
        <begin position="257"/>
        <end position="272"/>
    </location>
</feature>
<dbReference type="Pfam" id="PF22936">
    <property type="entry name" value="Pol_BBD"/>
    <property type="match status" value="1"/>
</dbReference>
<dbReference type="InterPro" id="IPR001584">
    <property type="entry name" value="Integrase_cat-core"/>
</dbReference>
<dbReference type="SUPFAM" id="SSF57756">
    <property type="entry name" value="Retrovirus zinc finger-like domains"/>
    <property type="match status" value="1"/>
</dbReference>
<evidence type="ECO:0000313" key="6">
    <source>
        <dbReference type="EMBL" id="CAA7036546.1"/>
    </source>
</evidence>
<feature type="compositionally biased region" description="Basic residues" evidence="3">
    <location>
        <begin position="237"/>
        <end position="250"/>
    </location>
</feature>